<evidence type="ECO:0000256" key="1">
    <source>
        <dbReference type="ARBA" id="ARBA00008857"/>
    </source>
</evidence>
<evidence type="ECO:0000313" key="8">
    <source>
        <dbReference type="EMBL" id="KFI98175.1"/>
    </source>
</evidence>
<keyword evidence="3 5" id="KW-0238">DNA-binding</keyword>
<evidence type="ECO:0000256" key="3">
    <source>
        <dbReference type="ARBA" id="ARBA00023125"/>
    </source>
</evidence>
<dbReference type="Pfam" id="PF14659">
    <property type="entry name" value="Phage_int_SAM_3"/>
    <property type="match status" value="1"/>
</dbReference>
<dbReference type="InterPro" id="IPR010998">
    <property type="entry name" value="Integrase_recombinase_N"/>
</dbReference>
<dbReference type="InterPro" id="IPR011010">
    <property type="entry name" value="DNA_brk_join_enz"/>
</dbReference>
<keyword evidence="4" id="KW-0233">DNA recombination</keyword>
<evidence type="ECO:0000259" key="7">
    <source>
        <dbReference type="PROSITE" id="PS51900"/>
    </source>
</evidence>
<reference evidence="8 9" key="1">
    <citation type="submission" date="2014-03" db="EMBL/GenBank/DDBJ databases">
        <title>Genomics of Bifidobacteria.</title>
        <authorList>
            <person name="Ventura M."/>
            <person name="Milani C."/>
            <person name="Lugli G.A."/>
        </authorList>
    </citation>
    <scope>NUCLEOTIDE SEQUENCE [LARGE SCALE GENOMIC DNA]</scope>
    <source>
        <strain evidence="9">JCM 15918</strain>
    </source>
</reference>
<gene>
    <name evidence="8" type="ORF">BSTER_0750</name>
</gene>
<dbReference type="RefSeq" id="WP_033499810.1">
    <property type="nucleotide sequence ID" value="NZ_JDUX01000005.1"/>
</dbReference>
<dbReference type="Gene3D" id="1.10.150.130">
    <property type="match status" value="1"/>
</dbReference>
<evidence type="ECO:0000256" key="4">
    <source>
        <dbReference type="ARBA" id="ARBA00023172"/>
    </source>
</evidence>
<dbReference type="GO" id="GO:0006310">
    <property type="term" value="P:DNA recombination"/>
    <property type="evidence" value="ECO:0007669"/>
    <property type="project" value="UniProtKB-KW"/>
</dbReference>
<comment type="caution">
    <text evidence="8">The sequence shown here is derived from an EMBL/GenBank/DDBJ whole genome shotgun (WGS) entry which is preliminary data.</text>
</comment>
<dbReference type="InterPro" id="IPR004107">
    <property type="entry name" value="Integrase_SAM-like_N"/>
</dbReference>
<dbReference type="InterPro" id="IPR050808">
    <property type="entry name" value="Phage_Integrase"/>
</dbReference>
<dbReference type="PROSITE" id="PS51900">
    <property type="entry name" value="CB"/>
    <property type="match status" value="1"/>
</dbReference>
<protein>
    <submittedName>
        <fullName evidence="8">Site-specific recombinase, phage integrase family</fullName>
    </submittedName>
</protein>
<comment type="similarity">
    <text evidence="1">Belongs to the 'phage' integrase family.</text>
</comment>
<keyword evidence="2" id="KW-0229">DNA integration</keyword>
<proteinExistence type="inferred from homology"/>
<organism evidence="8 9">
    <name type="scientific">Bifidobacterium adolescentis JCM 15918</name>
    <dbReference type="NCBI Taxonomy" id="1437612"/>
    <lineage>
        <taxon>Bacteria</taxon>
        <taxon>Bacillati</taxon>
        <taxon>Actinomycetota</taxon>
        <taxon>Actinomycetes</taxon>
        <taxon>Bifidobacteriales</taxon>
        <taxon>Bifidobacteriaceae</taxon>
        <taxon>Bifidobacterium</taxon>
    </lineage>
</organism>
<dbReference type="PANTHER" id="PTHR30629">
    <property type="entry name" value="PROPHAGE INTEGRASE"/>
    <property type="match status" value="1"/>
</dbReference>
<dbReference type="Gene3D" id="1.10.443.10">
    <property type="entry name" value="Intergrase catalytic core"/>
    <property type="match status" value="1"/>
</dbReference>
<dbReference type="EMBL" id="JGZQ01000003">
    <property type="protein sequence ID" value="KFI98175.1"/>
    <property type="molecule type" value="Genomic_DNA"/>
</dbReference>
<evidence type="ECO:0000259" key="6">
    <source>
        <dbReference type="PROSITE" id="PS51898"/>
    </source>
</evidence>
<dbReference type="InterPro" id="IPR044068">
    <property type="entry name" value="CB"/>
</dbReference>
<dbReference type="Proteomes" id="UP000029091">
    <property type="component" value="Unassembled WGS sequence"/>
</dbReference>
<name>A0A087DRM5_BIFAD</name>
<dbReference type="AlphaFoldDB" id="A0A087DRM5"/>
<dbReference type="Pfam" id="PF00589">
    <property type="entry name" value="Phage_integrase"/>
    <property type="match status" value="1"/>
</dbReference>
<feature type="domain" description="Core-binding (CB)" evidence="7">
    <location>
        <begin position="86"/>
        <end position="166"/>
    </location>
</feature>
<sequence>MVRKFGKIVVKPSKANPKWIEASYLTPVSAFSEWPDLPNRQTATFPCTQDGRDEAAAWLTKARRRIEADVWEPERIAKRKAKDHALTFAEYTAKWLKTREGEGLHVNTIYGIRCTVKRLIDAFGGMPIGKITSADIERYAATLPKDHPYVGRELLSKLRQILDAAATPDQDGFAVIGKSPFVMPVRKPAPREETPAATPQQLRRIHDAMPRKFRLAITLAISCGGLRIGEVCALQRGDIDLDNRLIHIRRTRLTRARVIAGPPKTARSKRTEPIPEAVIPEIRAHLAEYVADQPDAWIFPSPLDHDRPISTDAMRDAYVKARRAAGREDLRFHDLRSTALTMLAQQGATVRELMAAAGHSTAIMAMHYQRLSEDRQRALADKVAASIATPQSDATVSAESDKDREIAKLRARLAELEAE</sequence>
<dbReference type="InterPro" id="IPR002104">
    <property type="entry name" value="Integrase_catalytic"/>
</dbReference>
<dbReference type="GO" id="GO:0015074">
    <property type="term" value="P:DNA integration"/>
    <property type="evidence" value="ECO:0007669"/>
    <property type="project" value="UniProtKB-KW"/>
</dbReference>
<evidence type="ECO:0000313" key="9">
    <source>
        <dbReference type="Proteomes" id="UP000029091"/>
    </source>
</evidence>
<evidence type="ECO:0000256" key="5">
    <source>
        <dbReference type="PROSITE-ProRule" id="PRU01248"/>
    </source>
</evidence>
<dbReference type="GO" id="GO:0003677">
    <property type="term" value="F:DNA binding"/>
    <property type="evidence" value="ECO:0007669"/>
    <property type="project" value="UniProtKB-UniRule"/>
</dbReference>
<dbReference type="SUPFAM" id="SSF56349">
    <property type="entry name" value="DNA breaking-rejoining enzymes"/>
    <property type="match status" value="1"/>
</dbReference>
<accession>A0A087DRM5</accession>
<dbReference type="CDD" id="cd01189">
    <property type="entry name" value="INT_ICEBs1_C_like"/>
    <property type="match status" value="1"/>
</dbReference>
<dbReference type="InterPro" id="IPR013762">
    <property type="entry name" value="Integrase-like_cat_sf"/>
</dbReference>
<dbReference type="PROSITE" id="PS51898">
    <property type="entry name" value="TYR_RECOMBINASE"/>
    <property type="match status" value="1"/>
</dbReference>
<dbReference type="PANTHER" id="PTHR30629:SF2">
    <property type="entry name" value="PROPHAGE INTEGRASE INTS-RELATED"/>
    <property type="match status" value="1"/>
</dbReference>
<feature type="domain" description="Tyr recombinase" evidence="6">
    <location>
        <begin position="192"/>
        <end position="381"/>
    </location>
</feature>
<evidence type="ECO:0000256" key="2">
    <source>
        <dbReference type="ARBA" id="ARBA00022908"/>
    </source>
</evidence>